<comment type="function">
    <text evidence="7">This is one of the proteins that bind and probably mediate the attachment of the 5S RNA into the large ribosomal subunit, where it forms part of the central protuberance.</text>
</comment>
<dbReference type="Proteomes" id="UP000266328">
    <property type="component" value="Unassembled WGS sequence"/>
</dbReference>
<sequence length="122" mass="13346">MISRHDREEARERRHDRIRKKLAGTAERPRLAVFVSLKHVYAQLIDDDKGITLAAASNLKRKADGQVVAANNTVACQVVGTEIADKALQMGVKTVAFDRGGHSYHGRIKALAEAARAAGLEF</sequence>
<accession>A0A398CVH1</accession>
<reference evidence="8 9" key="1">
    <citation type="submission" date="2018-09" db="EMBL/GenBank/DDBJ databases">
        <title>Discovery and Ecogenomic Context for Candidatus Cryosericales, a Global Caldiserica Order Active in Thawing Permafrost.</title>
        <authorList>
            <person name="Martinez M.A."/>
            <person name="Woodcroft B.J."/>
            <person name="Ignacio Espinoza J.C."/>
            <person name="Zayed A."/>
            <person name="Singleton C.M."/>
            <person name="Boyd J."/>
            <person name="Li Y.-F."/>
            <person name="Purvine S."/>
            <person name="Maughan H."/>
            <person name="Hodgkins S.B."/>
            <person name="Anderson D."/>
            <person name="Sederholm M."/>
            <person name="Temperton B."/>
            <person name="Saleska S.R."/>
            <person name="Tyson G.W."/>
            <person name="Rich V.I."/>
        </authorList>
    </citation>
    <scope>NUCLEOTIDE SEQUENCE [LARGE SCALE GENOMIC DNA]</scope>
    <source>
        <strain evidence="8 9">SMC7</strain>
    </source>
</reference>
<dbReference type="AlphaFoldDB" id="A0A398CVH1"/>
<dbReference type="HAMAP" id="MF_01337_B">
    <property type="entry name" value="Ribosomal_uL18_B"/>
    <property type="match status" value="1"/>
</dbReference>
<dbReference type="GO" id="GO:0006412">
    <property type="term" value="P:translation"/>
    <property type="evidence" value="ECO:0007669"/>
    <property type="project" value="UniProtKB-UniRule"/>
</dbReference>
<comment type="similarity">
    <text evidence="1 7">Belongs to the universal ribosomal protein uL18 family.</text>
</comment>
<dbReference type="SUPFAM" id="SSF53137">
    <property type="entry name" value="Translational machinery components"/>
    <property type="match status" value="1"/>
</dbReference>
<evidence type="ECO:0000256" key="7">
    <source>
        <dbReference type="HAMAP-Rule" id="MF_01337"/>
    </source>
</evidence>
<dbReference type="GO" id="GO:0003735">
    <property type="term" value="F:structural constituent of ribosome"/>
    <property type="evidence" value="ECO:0007669"/>
    <property type="project" value="InterPro"/>
</dbReference>
<keyword evidence="4 7" id="KW-0689">Ribosomal protein</keyword>
<dbReference type="InterPro" id="IPR057268">
    <property type="entry name" value="Ribosomal_L18"/>
</dbReference>
<dbReference type="GO" id="GO:0022625">
    <property type="term" value="C:cytosolic large ribosomal subunit"/>
    <property type="evidence" value="ECO:0007669"/>
    <property type="project" value="TreeGrafter"/>
</dbReference>
<comment type="subunit">
    <text evidence="7">Part of the 50S ribosomal subunit; part of the 5S rRNA/L5/L18/L25 subcomplex. Contacts the 5S and 23S rRNAs.</text>
</comment>
<gene>
    <name evidence="7" type="primary">rplR</name>
    <name evidence="8" type="ORF">SMC7_03810</name>
</gene>
<dbReference type="InterPro" id="IPR004389">
    <property type="entry name" value="Ribosomal_uL18_bac-type"/>
</dbReference>
<evidence type="ECO:0000256" key="4">
    <source>
        <dbReference type="ARBA" id="ARBA00022980"/>
    </source>
</evidence>
<evidence type="ECO:0000256" key="2">
    <source>
        <dbReference type="ARBA" id="ARBA00022730"/>
    </source>
</evidence>
<evidence type="ECO:0000256" key="6">
    <source>
        <dbReference type="ARBA" id="ARBA00035197"/>
    </source>
</evidence>
<dbReference type="PANTHER" id="PTHR12899">
    <property type="entry name" value="39S RIBOSOMAL PROTEIN L18, MITOCHONDRIAL"/>
    <property type="match status" value="1"/>
</dbReference>
<organism evidence="8 9">
    <name type="scientific">Candidatus Cryosericum terrychapinii</name>
    <dbReference type="NCBI Taxonomy" id="2290919"/>
    <lineage>
        <taxon>Bacteria</taxon>
        <taxon>Pseudomonadati</taxon>
        <taxon>Caldisericota/Cryosericota group</taxon>
        <taxon>Candidatus Cryosericota</taxon>
        <taxon>Candidatus Cryosericia</taxon>
        <taxon>Candidatus Cryosericales</taxon>
        <taxon>Candidatus Cryosericaceae</taxon>
        <taxon>Candidatus Cryosericum</taxon>
    </lineage>
</organism>
<evidence type="ECO:0000256" key="3">
    <source>
        <dbReference type="ARBA" id="ARBA00022884"/>
    </source>
</evidence>
<name>A0A398CVH1_9BACT</name>
<dbReference type="Gene3D" id="3.30.420.100">
    <property type="match status" value="1"/>
</dbReference>
<evidence type="ECO:0000313" key="8">
    <source>
        <dbReference type="EMBL" id="RIE06180.1"/>
    </source>
</evidence>
<dbReference type="CDD" id="cd00432">
    <property type="entry name" value="Ribosomal_L18_L5e"/>
    <property type="match status" value="1"/>
</dbReference>
<keyword evidence="5 7" id="KW-0687">Ribonucleoprotein</keyword>
<evidence type="ECO:0000256" key="1">
    <source>
        <dbReference type="ARBA" id="ARBA00007116"/>
    </source>
</evidence>
<evidence type="ECO:0000313" key="9">
    <source>
        <dbReference type="Proteomes" id="UP000266328"/>
    </source>
</evidence>
<dbReference type="GO" id="GO:0008097">
    <property type="term" value="F:5S rRNA binding"/>
    <property type="evidence" value="ECO:0007669"/>
    <property type="project" value="TreeGrafter"/>
</dbReference>
<dbReference type="EMBL" id="QXIS01000021">
    <property type="protein sequence ID" value="RIE06180.1"/>
    <property type="molecule type" value="Genomic_DNA"/>
</dbReference>
<dbReference type="FunFam" id="3.30.420.100:FF:000001">
    <property type="entry name" value="50S ribosomal protein L18"/>
    <property type="match status" value="1"/>
</dbReference>
<dbReference type="RefSeq" id="WP_119089033.1">
    <property type="nucleotide sequence ID" value="NZ_QXIS01000021.1"/>
</dbReference>
<dbReference type="PANTHER" id="PTHR12899:SF3">
    <property type="entry name" value="LARGE RIBOSOMAL SUBUNIT PROTEIN UL18M"/>
    <property type="match status" value="1"/>
</dbReference>
<dbReference type="InterPro" id="IPR005484">
    <property type="entry name" value="Ribosomal_uL18_bac/plant/anim"/>
</dbReference>
<dbReference type="OrthoDB" id="9810939at2"/>
<proteinExistence type="inferred from homology"/>
<dbReference type="Pfam" id="PF00861">
    <property type="entry name" value="Ribosomal_L18p"/>
    <property type="match status" value="1"/>
</dbReference>
<keyword evidence="2 7" id="KW-0699">rRNA-binding</keyword>
<keyword evidence="3 7" id="KW-0694">RNA-binding</keyword>
<dbReference type="NCBIfam" id="TIGR00060">
    <property type="entry name" value="L18_bact"/>
    <property type="match status" value="1"/>
</dbReference>
<comment type="caution">
    <text evidence="8">The sequence shown here is derived from an EMBL/GenBank/DDBJ whole genome shotgun (WGS) entry which is preliminary data.</text>
</comment>
<evidence type="ECO:0000256" key="5">
    <source>
        <dbReference type="ARBA" id="ARBA00023274"/>
    </source>
</evidence>
<keyword evidence="9" id="KW-1185">Reference proteome</keyword>
<protein>
    <recommendedName>
        <fullName evidence="6 7">Large ribosomal subunit protein uL18</fullName>
    </recommendedName>
</protein>